<evidence type="ECO:0000313" key="3">
    <source>
        <dbReference type="Proteomes" id="UP000280696"/>
    </source>
</evidence>
<keyword evidence="1" id="KW-0812">Transmembrane</keyword>
<proteinExistence type="predicted"/>
<dbReference type="AlphaFoldDB" id="A0A3A9AJV4"/>
<feature type="transmembrane region" description="Helical" evidence="1">
    <location>
        <begin position="102"/>
        <end position="120"/>
    </location>
</feature>
<reference evidence="2 3" key="1">
    <citation type="submission" date="2018-09" db="EMBL/GenBank/DDBJ databases">
        <title>Murine metabolic-syndrome-specific gut microbial biobank.</title>
        <authorList>
            <person name="Liu C."/>
        </authorList>
    </citation>
    <scope>NUCLEOTIDE SEQUENCE [LARGE SCALE GENOMIC DNA]</scope>
    <source>
        <strain evidence="2 3">0.1xD8-82</strain>
    </source>
</reference>
<sequence length="272" mass="31408">MKTLISHFFQADIRIRAAILIALFIMIFWWILGKVIIRLASFFPCSLKSVFRGIYLLIEAPVCWIHERVGSSFYEIDNGLSGIGKKIDTFLERWYTKWKNTVKSHIVLSIVIYGILLVWICVSHNTEGIDENSFNGQTVYLKVEDKLVDWLEVHNLYGQPIEEVADFEESEQEEKVALEEKGPVYIQLNERGKRGSNIRSETNLDNDANIIGGVNAESEILYSDEWTHDGERYWIRVYIPDDDVEGWLSGNLIEREQIEEITGESMHLSGDD</sequence>
<evidence type="ECO:0008006" key="4">
    <source>
        <dbReference type="Google" id="ProtNLM"/>
    </source>
</evidence>
<keyword evidence="1" id="KW-0472">Membrane</keyword>
<keyword evidence="3" id="KW-1185">Reference proteome</keyword>
<dbReference type="EMBL" id="RAYQ01000035">
    <property type="protein sequence ID" value="RKI87773.1"/>
    <property type="molecule type" value="Genomic_DNA"/>
</dbReference>
<dbReference type="Proteomes" id="UP000280696">
    <property type="component" value="Unassembled WGS sequence"/>
</dbReference>
<gene>
    <name evidence="2" type="ORF">D7V94_20350</name>
</gene>
<accession>A0A3A9AJV4</accession>
<dbReference type="RefSeq" id="WP_120472136.1">
    <property type="nucleotide sequence ID" value="NZ_RAYQ01000035.1"/>
</dbReference>
<protein>
    <recommendedName>
        <fullName evidence="4">SH3 domain-containing protein</fullName>
    </recommendedName>
</protein>
<keyword evidence="1" id="KW-1133">Transmembrane helix</keyword>
<comment type="caution">
    <text evidence="2">The sequence shown here is derived from an EMBL/GenBank/DDBJ whole genome shotgun (WGS) entry which is preliminary data.</text>
</comment>
<name>A0A3A9AJV4_9FIRM</name>
<organism evidence="2 3">
    <name type="scientific">Parablautia intestinalis</name>
    <dbReference type="NCBI Taxonomy" id="2320100"/>
    <lineage>
        <taxon>Bacteria</taxon>
        <taxon>Bacillati</taxon>
        <taxon>Bacillota</taxon>
        <taxon>Clostridia</taxon>
        <taxon>Lachnospirales</taxon>
        <taxon>Lachnospiraceae</taxon>
        <taxon>Parablautia</taxon>
    </lineage>
</organism>
<evidence type="ECO:0000256" key="1">
    <source>
        <dbReference type="SAM" id="Phobius"/>
    </source>
</evidence>
<feature type="transmembrane region" description="Helical" evidence="1">
    <location>
        <begin position="13"/>
        <end position="32"/>
    </location>
</feature>
<evidence type="ECO:0000313" key="2">
    <source>
        <dbReference type="EMBL" id="RKI87773.1"/>
    </source>
</evidence>